<organism evidence="5 11">
    <name type="scientific">Acinetobacter baumannii</name>
    <dbReference type="NCBI Taxonomy" id="470"/>
    <lineage>
        <taxon>Bacteria</taxon>
        <taxon>Pseudomonadati</taxon>
        <taxon>Pseudomonadota</taxon>
        <taxon>Gammaproteobacteria</taxon>
        <taxon>Moraxellales</taxon>
        <taxon>Moraxellaceae</taxon>
        <taxon>Acinetobacter</taxon>
        <taxon>Acinetobacter calcoaceticus/baumannii complex</taxon>
    </lineage>
</organism>
<evidence type="ECO:0000256" key="2">
    <source>
        <dbReference type="ARBA" id="ARBA00023125"/>
    </source>
</evidence>
<feature type="domain" description="HTH araC/xylS-type" evidence="4">
    <location>
        <begin position="198"/>
        <end position="299"/>
    </location>
</feature>
<dbReference type="GO" id="GO:0043565">
    <property type="term" value="F:sequence-specific DNA binding"/>
    <property type="evidence" value="ECO:0007669"/>
    <property type="project" value="InterPro"/>
</dbReference>
<keyword evidence="3" id="KW-0804">Transcription</keyword>
<dbReference type="EMBL" id="NGKM01000001">
    <property type="protein sequence ID" value="OWK68311.1"/>
    <property type="molecule type" value="Genomic_DNA"/>
</dbReference>
<reference evidence="6 9" key="1">
    <citation type="submission" date="2017-05" db="EMBL/GenBank/DDBJ databases">
        <title>Draft genome sequence of MDR A. baumannii AB360.</title>
        <authorList>
            <person name="Wareham D.W."/>
            <person name="Bean D.C."/>
        </authorList>
    </citation>
    <scope>NUCLEOTIDE SEQUENCE [LARGE SCALE GENOMIC DNA]</scope>
    <source>
        <strain evidence="6 9">AB360</strain>
    </source>
</reference>
<gene>
    <name evidence="7" type="ORF">C5U34_00070</name>
    <name evidence="6" type="ORF">CBE85_00810</name>
    <name evidence="5" type="ORF">G3N53_12505</name>
    <name evidence="8" type="ORF">J6E47_05770</name>
</gene>
<dbReference type="Proteomes" id="UP000664966">
    <property type="component" value="Chromosome"/>
</dbReference>
<dbReference type="Proteomes" id="UP000470018">
    <property type="component" value="Unassembled WGS sequence"/>
</dbReference>
<dbReference type="Proteomes" id="UP000239276">
    <property type="component" value="Unassembled WGS sequence"/>
</dbReference>
<evidence type="ECO:0000313" key="7">
    <source>
        <dbReference type="EMBL" id="PQH55899.1"/>
    </source>
</evidence>
<evidence type="ECO:0000256" key="3">
    <source>
        <dbReference type="ARBA" id="ARBA00023163"/>
    </source>
</evidence>
<dbReference type="PROSITE" id="PS00041">
    <property type="entry name" value="HTH_ARAC_FAMILY_1"/>
    <property type="match status" value="2"/>
</dbReference>
<evidence type="ECO:0000313" key="11">
    <source>
        <dbReference type="Proteomes" id="UP000470018"/>
    </source>
</evidence>
<dbReference type="AlphaFoldDB" id="A0A090B1P9"/>
<dbReference type="PRINTS" id="PR00032">
    <property type="entry name" value="HTHARAC"/>
</dbReference>
<dbReference type="InterPro" id="IPR018062">
    <property type="entry name" value="HTH_AraC-typ_CS"/>
</dbReference>
<evidence type="ECO:0000313" key="6">
    <source>
        <dbReference type="EMBL" id="OWK68311.1"/>
    </source>
</evidence>
<keyword evidence="1" id="KW-0805">Transcription regulation</keyword>
<reference evidence="7 10" key="2">
    <citation type="journal article" date="2018" name="J. Antimicrob. Chemother.">
        <title>Phylogenomics of colistin-susceptible and resistant XDR Acinetobacter baumannii.</title>
        <authorList>
            <person name="Mustapha M."/>
            <person name="Li B."/>
            <person name="Pacey M.P."/>
            <person name="Mettus R.T."/>
            <person name="McElheny C.L."/>
            <person name="Ernst R.K."/>
            <person name="Cooper V.S."/>
            <person name="Doi Y."/>
        </authorList>
    </citation>
    <scope>NUCLEOTIDE SEQUENCE [LARGE SCALE GENOMIC DNA]</scope>
    <source>
        <strain evidence="7 10">R20</strain>
    </source>
</reference>
<dbReference type="Gene3D" id="1.10.10.60">
    <property type="entry name" value="Homeodomain-like"/>
    <property type="match status" value="2"/>
</dbReference>
<protein>
    <submittedName>
        <fullName evidence="5">AraC family transcriptional regulator</fullName>
    </submittedName>
</protein>
<proteinExistence type="predicted"/>
<dbReference type="RefSeq" id="WP_045543876.1">
    <property type="nucleotide sequence ID" value="NZ_AP014649.1"/>
</dbReference>
<dbReference type="InterPro" id="IPR018060">
    <property type="entry name" value="HTH_AraC"/>
</dbReference>
<accession>A0A090B1P9</accession>
<dbReference type="InterPro" id="IPR032783">
    <property type="entry name" value="AraC_lig"/>
</dbReference>
<dbReference type="Pfam" id="PF12833">
    <property type="entry name" value="HTH_18"/>
    <property type="match status" value="1"/>
</dbReference>
<dbReference type="Proteomes" id="UP000197394">
    <property type="component" value="Unassembled WGS sequence"/>
</dbReference>
<evidence type="ECO:0000313" key="8">
    <source>
        <dbReference type="EMBL" id="QTK44576.1"/>
    </source>
</evidence>
<dbReference type="PANTHER" id="PTHR46796:SF7">
    <property type="entry name" value="ARAC FAMILY TRANSCRIPTIONAL REGULATOR"/>
    <property type="match status" value="1"/>
</dbReference>
<evidence type="ECO:0000259" key="4">
    <source>
        <dbReference type="PROSITE" id="PS01124"/>
    </source>
</evidence>
<dbReference type="InterPro" id="IPR020449">
    <property type="entry name" value="Tscrpt_reg_AraC-type_HTH"/>
</dbReference>
<dbReference type="PANTHER" id="PTHR46796">
    <property type="entry name" value="HTH-TYPE TRANSCRIPTIONAL ACTIVATOR RHAS-RELATED"/>
    <property type="match status" value="1"/>
</dbReference>
<dbReference type="EMBL" id="CP072270">
    <property type="protein sequence ID" value="QTK44576.1"/>
    <property type="molecule type" value="Genomic_DNA"/>
</dbReference>
<reference evidence="5 11" key="3">
    <citation type="submission" date="2020-02" db="EMBL/GenBank/DDBJ databases">
        <title>Whole genome shot-gun sequencing of clinical Carbapenem resistant A. baumannii.</title>
        <authorList>
            <person name="Veeraraghavan B."/>
            <person name="Mathur P."/>
            <person name="Vijayakumar S."/>
            <person name="Vasudevan K."/>
            <person name="Lincy M."/>
            <person name="Kirubananthan A."/>
        </authorList>
    </citation>
    <scope>NUCLEOTIDE SEQUENCE [LARGE SCALE GENOMIC DNA]</scope>
    <source>
        <strain evidence="5 11">SP816</strain>
    </source>
</reference>
<evidence type="ECO:0000313" key="5">
    <source>
        <dbReference type="EMBL" id="NDW41891.1"/>
    </source>
</evidence>
<dbReference type="Pfam" id="PF12852">
    <property type="entry name" value="Cupin_6"/>
    <property type="match status" value="1"/>
</dbReference>
<dbReference type="SUPFAM" id="SSF46689">
    <property type="entry name" value="Homeodomain-like"/>
    <property type="match status" value="2"/>
</dbReference>
<dbReference type="SMART" id="SM00342">
    <property type="entry name" value="HTH_ARAC"/>
    <property type="match status" value="1"/>
</dbReference>
<sequence length="302" mass="33572">MDALSHVLSLLKIKHSNGAGLDAGGDWAINFPAYDGIKFNAVLKGQCWVKNPDDESFLVKAGDCVLLTRGKPFIAATDLNLPTVESSTVFDMNVGKISILNGGGDFFLIGISFDFEGDTWGMLTSALPSFIHLKNISNQVLVLKWAIEQLSLELKEETLGSELMISHLAQIMLLQVLRFWLGPGQNRYTGWLAALSDHRLIRSINAIHEKPTHSWTVAELAAIAGMSRTTFTQHFTKVVGHSPFNYLTNWRMQLAADMLLRSERKIINIAFAVGYQSEAAFSTAFKRRFGFSPTQYRAAKFK</sequence>
<reference evidence="8" key="4">
    <citation type="submission" date="2021-03" db="EMBL/GenBank/DDBJ databases">
        <title>Complete genome sequencing of Acinetobacter baumannii.</title>
        <authorList>
            <person name="Yadav B."/>
            <person name="Makwana N."/>
            <person name="Kharat A.S."/>
            <person name="Veeraraghavan B."/>
            <person name="Vijayakumar S."/>
            <person name="Priya M."/>
        </authorList>
    </citation>
    <scope>NUCLEOTIDE SEQUENCE</scope>
    <source>
        <strain evidence="8">KSK6</strain>
    </source>
</reference>
<dbReference type="InterPro" id="IPR009057">
    <property type="entry name" value="Homeodomain-like_sf"/>
</dbReference>
<evidence type="ECO:0000256" key="1">
    <source>
        <dbReference type="ARBA" id="ARBA00023015"/>
    </source>
</evidence>
<dbReference type="GO" id="GO:0003700">
    <property type="term" value="F:DNA-binding transcription factor activity"/>
    <property type="evidence" value="ECO:0007669"/>
    <property type="project" value="InterPro"/>
</dbReference>
<dbReference type="InterPro" id="IPR050204">
    <property type="entry name" value="AraC_XylS_family_regulators"/>
</dbReference>
<evidence type="ECO:0000313" key="10">
    <source>
        <dbReference type="Proteomes" id="UP000239276"/>
    </source>
</evidence>
<name>A0A090B1P9_ACIBA</name>
<dbReference type="EMBL" id="PUDN01000001">
    <property type="protein sequence ID" value="PQH55899.1"/>
    <property type="molecule type" value="Genomic_DNA"/>
</dbReference>
<dbReference type="EMBL" id="JAAGTY010000012">
    <property type="protein sequence ID" value="NDW41891.1"/>
    <property type="molecule type" value="Genomic_DNA"/>
</dbReference>
<keyword evidence="2" id="KW-0238">DNA-binding</keyword>
<evidence type="ECO:0000313" key="9">
    <source>
        <dbReference type="Proteomes" id="UP000197394"/>
    </source>
</evidence>
<dbReference type="PROSITE" id="PS01124">
    <property type="entry name" value="HTH_ARAC_FAMILY_2"/>
    <property type="match status" value="1"/>
</dbReference>